<dbReference type="Proteomes" id="UP001501736">
    <property type="component" value="Unassembled WGS sequence"/>
</dbReference>
<feature type="domain" description="Acyltransferase 3" evidence="2">
    <location>
        <begin position="40"/>
        <end position="373"/>
    </location>
</feature>
<dbReference type="InterPro" id="IPR043968">
    <property type="entry name" value="SGNH"/>
</dbReference>
<dbReference type="InterPro" id="IPR050879">
    <property type="entry name" value="Acyltransferase_3"/>
</dbReference>
<keyword evidence="1" id="KW-1133">Transmembrane helix</keyword>
<evidence type="ECO:0000259" key="2">
    <source>
        <dbReference type="Pfam" id="PF01757"/>
    </source>
</evidence>
<comment type="caution">
    <text evidence="4">The sequence shown here is derived from an EMBL/GenBank/DDBJ whole genome shotgun (WGS) entry which is preliminary data.</text>
</comment>
<sequence length="725" mass="78200">MSTSDQTTASSSATVPTAARQAAQGATAAASPGASRFQPEIQGLRALAVLLVIGYHFWPHRLSGGYVGVDVFFVISGYLITAHLFKEAVSTGRVRLGRFWARRIRRLLPASLLVLLVTALAVVTVMPSTVWENTQRQITASALYVQNWLLAADSVEYSRMDDSATAVQHFWTLSVEEQFYVLWPVLLVLVLALVGADRLQSAPRVRLVFVGVIGALGLASLAASILFTAAEPAQAYFVTHTRIWEFALGGLLALLMGTNQLTGRLGNLLGWTGLAMILAAAWFYSDATAFPGVAALLPTLGAVLLMACGGKVGLTGVHRWFSLRPAVAVGDWSYAIYLWHWPVVVIAPMVAEAAETWPVKLLLILGIVALSALSTRFFETPIRRAEVLRPTWRSLVAAAAGMAVVIVGTMGAVAAMERTTASTGDLAADDPCYGYEALADADRCAGPVEGDGTLDPPPSEVVAQNDEPEYTGCQADGEAEGVHECWRGAEESAADGTIAVFGDSHASMWLPAWDSYAQQHDKRLLVLTRSGCTPRLSAVDDGSDECEQANEEIVDQVRDDESIETVIIAASQVHGSFGAPGRDVDLPAGEEIDDVGRAMLAPVEIWLEAGKEVVVMGQVPRMHEEDEDSSLPDCVARNEDDLSACRDAREDTRVGDRWLDRSQEIFSGEDGYHFLPTEDLLCDDETCYAVIGGSITYRDDSHVSRNYVADVSDELGRRLQETLRG</sequence>
<feature type="transmembrane region" description="Helical" evidence="1">
    <location>
        <begin position="334"/>
        <end position="351"/>
    </location>
</feature>
<feature type="transmembrane region" description="Helical" evidence="1">
    <location>
        <begin position="357"/>
        <end position="374"/>
    </location>
</feature>
<feature type="transmembrane region" description="Helical" evidence="1">
    <location>
        <begin position="395"/>
        <end position="416"/>
    </location>
</feature>
<keyword evidence="1" id="KW-0812">Transmembrane</keyword>
<feature type="transmembrane region" description="Helical" evidence="1">
    <location>
        <begin position="290"/>
        <end position="314"/>
    </location>
</feature>
<organism evidence="4 5">
    <name type="scientific">Nesterenkonia halobia</name>
    <dbReference type="NCBI Taxonomy" id="37922"/>
    <lineage>
        <taxon>Bacteria</taxon>
        <taxon>Bacillati</taxon>
        <taxon>Actinomycetota</taxon>
        <taxon>Actinomycetes</taxon>
        <taxon>Micrococcales</taxon>
        <taxon>Micrococcaceae</taxon>
        <taxon>Nesterenkonia</taxon>
    </lineage>
</organism>
<evidence type="ECO:0000259" key="3">
    <source>
        <dbReference type="Pfam" id="PF19040"/>
    </source>
</evidence>
<dbReference type="PANTHER" id="PTHR23028:SF53">
    <property type="entry name" value="ACYL_TRANSF_3 DOMAIN-CONTAINING PROTEIN"/>
    <property type="match status" value="1"/>
</dbReference>
<evidence type="ECO:0000256" key="1">
    <source>
        <dbReference type="SAM" id="Phobius"/>
    </source>
</evidence>
<feature type="transmembrane region" description="Helical" evidence="1">
    <location>
        <begin position="235"/>
        <end position="256"/>
    </location>
</feature>
<feature type="transmembrane region" description="Helical" evidence="1">
    <location>
        <begin position="64"/>
        <end position="85"/>
    </location>
</feature>
<feature type="transmembrane region" description="Helical" evidence="1">
    <location>
        <begin position="106"/>
        <end position="126"/>
    </location>
</feature>
<feature type="transmembrane region" description="Helical" evidence="1">
    <location>
        <begin position="179"/>
        <end position="196"/>
    </location>
</feature>
<keyword evidence="5" id="KW-1185">Reference proteome</keyword>
<dbReference type="EMBL" id="BAAAYG010000014">
    <property type="protein sequence ID" value="GAA3287769.1"/>
    <property type="molecule type" value="Genomic_DNA"/>
</dbReference>
<feature type="transmembrane region" description="Helical" evidence="1">
    <location>
        <begin position="268"/>
        <end position="284"/>
    </location>
</feature>
<protein>
    <submittedName>
        <fullName evidence="4">SGNH hydrolase domain-containing protein</fullName>
    </submittedName>
</protein>
<dbReference type="RefSeq" id="WP_344721885.1">
    <property type="nucleotide sequence ID" value="NZ_BAAAYG010000014.1"/>
</dbReference>
<reference evidence="5" key="1">
    <citation type="journal article" date="2019" name="Int. J. Syst. Evol. Microbiol.">
        <title>The Global Catalogue of Microorganisms (GCM) 10K type strain sequencing project: providing services to taxonomists for standard genome sequencing and annotation.</title>
        <authorList>
            <consortium name="The Broad Institute Genomics Platform"/>
            <consortium name="The Broad Institute Genome Sequencing Center for Infectious Disease"/>
            <person name="Wu L."/>
            <person name="Ma J."/>
        </authorList>
    </citation>
    <scope>NUCLEOTIDE SEQUENCE [LARGE SCALE GENOMIC DNA]</scope>
    <source>
        <strain evidence="5">JCM 11483</strain>
    </source>
</reference>
<dbReference type="InterPro" id="IPR002656">
    <property type="entry name" value="Acyl_transf_3_dom"/>
</dbReference>
<evidence type="ECO:0000313" key="4">
    <source>
        <dbReference type="EMBL" id="GAA3287769.1"/>
    </source>
</evidence>
<dbReference type="Pfam" id="PF19040">
    <property type="entry name" value="SGNH"/>
    <property type="match status" value="1"/>
</dbReference>
<evidence type="ECO:0000313" key="5">
    <source>
        <dbReference type="Proteomes" id="UP001501736"/>
    </source>
</evidence>
<feature type="transmembrane region" description="Helical" evidence="1">
    <location>
        <begin position="208"/>
        <end position="229"/>
    </location>
</feature>
<name>A0ABP6RH38_9MICC</name>
<accession>A0ABP6RH38</accession>
<dbReference type="PANTHER" id="PTHR23028">
    <property type="entry name" value="ACETYLTRANSFERASE"/>
    <property type="match status" value="1"/>
</dbReference>
<keyword evidence="4" id="KW-0378">Hydrolase</keyword>
<gene>
    <name evidence="4" type="ORF">GCM10020260_24890</name>
</gene>
<dbReference type="Pfam" id="PF01757">
    <property type="entry name" value="Acyl_transf_3"/>
    <property type="match status" value="1"/>
</dbReference>
<feature type="domain" description="SGNH" evidence="3">
    <location>
        <begin position="473"/>
        <end position="707"/>
    </location>
</feature>
<keyword evidence="1" id="KW-0472">Membrane</keyword>
<dbReference type="GO" id="GO:0016787">
    <property type="term" value="F:hydrolase activity"/>
    <property type="evidence" value="ECO:0007669"/>
    <property type="project" value="UniProtKB-KW"/>
</dbReference>
<proteinExistence type="predicted"/>